<feature type="compositionally biased region" description="Pro residues" evidence="1">
    <location>
        <begin position="200"/>
        <end position="214"/>
    </location>
</feature>
<sequence length="214" mass="23371">MDPHKPPPILTNPLKRKARSPSPEHRSPHLSPGASGSQHSPTALPSIRQLHPFLPPPGPLRSPHTAESHYQYPPPAPPFPVASGSNVRFTHVEPVGPSDFSPSMGDSEPEGDQEPLDVNRPKQKRRRQALSCTECKRRKIKCDSDKYVSRAEYDDLKARFEKLEAIVARMQSPFQAGPSRATDVHAPAVSSGMPAAPGSAPHPPPPPFRQPTSR</sequence>
<dbReference type="OrthoDB" id="3362851at2759"/>
<dbReference type="InterPro" id="IPR036864">
    <property type="entry name" value="Zn2-C6_fun-type_DNA-bd_sf"/>
</dbReference>
<dbReference type="InterPro" id="IPR001138">
    <property type="entry name" value="Zn2Cys6_DnaBD"/>
</dbReference>
<dbReference type="GO" id="GO:0008270">
    <property type="term" value="F:zinc ion binding"/>
    <property type="evidence" value="ECO:0007669"/>
    <property type="project" value="InterPro"/>
</dbReference>
<dbReference type="AlphaFoldDB" id="A0A4Y9YPU1"/>
<protein>
    <recommendedName>
        <fullName evidence="4">Zn(2)-C6 fungal-type domain-containing protein</fullName>
    </recommendedName>
</protein>
<accession>A0A4Y9YPU1</accession>
<feature type="region of interest" description="Disordered" evidence="1">
    <location>
        <begin position="174"/>
        <end position="214"/>
    </location>
</feature>
<feature type="region of interest" description="Disordered" evidence="1">
    <location>
        <begin position="1"/>
        <end position="131"/>
    </location>
</feature>
<keyword evidence="3" id="KW-1185">Reference proteome</keyword>
<evidence type="ECO:0000313" key="2">
    <source>
        <dbReference type="EMBL" id="TFY63778.1"/>
    </source>
</evidence>
<dbReference type="Proteomes" id="UP000298327">
    <property type="component" value="Unassembled WGS sequence"/>
</dbReference>
<feature type="compositionally biased region" description="Low complexity" evidence="1">
    <location>
        <begin position="186"/>
        <end position="199"/>
    </location>
</feature>
<evidence type="ECO:0000256" key="1">
    <source>
        <dbReference type="SAM" id="MobiDB-lite"/>
    </source>
</evidence>
<name>A0A4Y9YPU1_9AGAM</name>
<feature type="compositionally biased region" description="Pro residues" evidence="1">
    <location>
        <begin position="1"/>
        <end position="10"/>
    </location>
</feature>
<comment type="caution">
    <text evidence="2">The sequence shown here is derived from an EMBL/GenBank/DDBJ whole genome shotgun (WGS) entry which is preliminary data.</text>
</comment>
<dbReference type="EMBL" id="SEOQ01000399">
    <property type="protein sequence ID" value="TFY63778.1"/>
    <property type="molecule type" value="Genomic_DNA"/>
</dbReference>
<feature type="compositionally biased region" description="Polar residues" evidence="1">
    <location>
        <begin position="34"/>
        <end position="43"/>
    </location>
</feature>
<dbReference type="STRING" id="205917.A0A4Y9YPU1"/>
<organism evidence="2 3">
    <name type="scientific">Dentipellis fragilis</name>
    <dbReference type="NCBI Taxonomy" id="205917"/>
    <lineage>
        <taxon>Eukaryota</taxon>
        <taxon>Fungi</taxon>
        <taxon>Dikarya</taxon>
        <taxon>Basidiomycota</taxon>
        <taxon>Agaricomycotina</taxon>
        <taxon>Agaricomycetes</taxon>
        <taxon>Russulales</taxon>
        <taxon>Hericiaceae</taxon>
        <taxon>Dentipellis</taxon>
    </lineage>
</organism>
<dbReference type="SUPFAM" id="SSF57701">
    <property type="entry name" value="Zn2/Cys6 DNA-binding domain"/>
    <property type="match status" value="1"/>
</dbReference>
<dbReference type="CDD" id="cd00067">
    <property type="entry name" value="GAL4"/>
    <property type="match status" value="1"/>
</dbReference>
<reference evidence="2 3" key="1">
    <citation type="submission" date="2019-02" db="EMBL/GenBank/DDBJ databases">
        <title>Genome sequencing of the rare red list fungi Dentipellis fragilis.</title>
        <authorList>
            <person name="Buettner E."/>
            <person name="Kellner H."/>
        </authorList>
    </citation>
    <scope>NUCLEOTIDE SEQUENCE [LARGE SCALE GENOMIC DNA]</scope>
    <source>
        <strain evidence="2 3">DSM 105465</strain>
    </source>
</reference>
<gene>
    <name evidence="2" type="ORF">EVG20_g6172</name>
</gene>
<evidence type="ECO:0008006" key="4">
    <source>
        <dbReference type="Google" id="ProtNLM"/>
    </source>
</evidence>
<feature type="non-terminal residue" evidence="2">
    <location>
        <position position="214"/>
    </location>
</feature>
<proteinExistence type="predicted"/>
<dbReference type="GO" id="GO:0000981">
    <property type="term" value="F:DNA-binding transcription factor activity, RNA polymerase II-specific"/>
    <property type="evidence" value="ECO:0007669"/>
    <property type="project" value="InterPro"/>
</dbReference>
<evidence type="ECO:0000313" key="3">
    <source>
        <dbReference type="Proteomes" id="UP000298327"/>
    </source>
</evidence>